<evidence type="ECO:0000256" key="1">
    <source>
        <dbReference type="ARBA" id="ARBA00022517"/>
    </source>
</evidence>
<evidence type="ECO:0000256" key="3">
    <source>
        <dbReference type="ARBA" id="ARBA00022801"/>
    </source>
</evidence>
<evidence type="ECO:0000256" key="2">
    <source>
        <dbReference type="ARBA" id="ARBA00022670"/>
    </source>
</evidence>
<comment type="caution">
    <text evidence="7">The sequence shown here is derived from an EMBL/GenBank/DDBJ whole genome shotgun (WGS) entry which is preliminary data.</text>
</comment>
<dbReference type="InterPro" id="IPR036764">
    <property type="entry name" value="Peptidase_Prp_sf"/>
</dbReference>
<protein>
    <recommendedName>
        <fullName evidence="6">Ribosomal processing cysteine protease Prp</fullName>
    </recommendedName>
</protein>
<reference evidence="7 8" key="1">
    <citation type="submission" date="2010-11" db="EMBL/GenBank/DDBJ databases">
        <authorList>
            <person name="Durkin A.S."/>
            <person name="Madupu R."/>
            <person name="Torralba M."/>
            <person name="Gillis M."/>
            <person name="Methe B."/>
            <person name="Sutton G."/>
            <person name="Nelson K.E."/>
        </authorList>
    </citation>
    <scope>NUCLEOTIDE SEQUENCE [LARGE SCALE GENOMIC DNA]</scope>
    <source>
        <strain evidence="7 8">UPII 345-E</strain>
    </source>
</reference>
<keyword evidence="2" id="KW-0645">Protease</keyword>
<organism evidence="7 8">
    <name type="scientific">Dialister micraerophilus UPII 345-E</name>
    <dbReference type="NCBI Taxonomy" id="910314"/>
    <lineage>
        <taxon>Bacteria</taxon>
        <taxon>Bacillati</taxon>
        <taxon>Bacillota</taxon>
        <taxon>Negativicutes</taxon>
        <taxon>Veillonellales</taxon>
        <taxon>Veillonellaceae</taxon>
        <taxon>Dialister</taxon>
    </lineage>
</organism>
<dbReference type="GO" id="GO:0006508">
    <property type="term" value="P:proteolysis"/>
    <property type="evidence" value="ECO:0007669"/>
    <property type="project" value="UniProtKB-KW"/>
</dbReference>
<dbReference type="RefSeq" id="WP_007554669.1">
    <property type="nucleotide sequence ID" value="NZ_AENT01000019.1"/>
</dbReference>
<evidence type="ECO:0000256" key="5">
    <source>
        <dbReference type="ARBA" id="ARBA00044503"/>
    </source>
</evidence>
<dbReference type="PANTHER" id="PTHR39178">
    <property type="entry name" value="HYPOTHETICAL RIBOSOME-ASSOCIATED PROTEIN"/>
    <property type="match status" value="1"/>
</dbReference>
<comment type="similarity">
    <text evidence="5">Belongs to the Prp family.</text>
</comment>
<evidence type="ECO:0000256" key="4">
    <source>
        <dbReference type="ARBA" id="ARBA00022807"/>
    </source>
</evidence>
<evidence type="ECO:0000313" key="8">
    <source>
        <dbReference type="Proteomes" id="UP000004594"/>
    </source>
</evidence>
<name>E4L916_9FIRM</name>
<accession>E4L916</accession>
<evidence type="ECO:0000256" key="6">
    <source>
        <dbReference type="ARBA" id="ARBA00044538"/>
    </source>
</evidence>
<dbReference type="Pfam" id="PF04327">
    <property type="entry name" value="Peptidase_Prp"/>
    <property type="match status" value="1"/>
</dbReference>
<dbReference type="SUPFAM" id="SSF118010">
    <property type="entry name" value="TM1457-like"/>
    <property type="match status" value="1"/>
</dbReference>
<dbReference type="OrthoDB" id="48998at2"/>
<sequence>MIIVKLSYGKESLFCDKFSVSGHADAYSDSLGYDIVCASVSAIVLTTALGLRDVLKINGQFDSDIGILKVDLNKKSTKESEIIIQTMLEGLREISRQYPGRIKLIESRG</sequence>
<dbReference type="CDD" id="cd16332">
    <property type="entry name" value="Prp-like"/>
    <property type="match status" value="1"/>
</dbReference>
<keyword evidence="3" id="KW-0378">Hydrolase</keyword>
<dbReference type="PANTHER" id="PTHR39178:SF1">
    <property type="entry name" value="RIBOSOMAL-PROCESSING CYSTEINE PROTEASE PRP"/>
    <property type="match status" value="1"/>
</dbReference>
<keyword evidence="4" id="KW-0788">Thiol protease</keyword>
<dbReference type="Gene3D" id="3.30.70.1490">
    <property type="entry name" value="Cysteine protease Prp"/>
    <property type="match status" value="1"/>
</dbReference>
<dbReference type="GO" id="GO:0008234">
    <property type="term" value="F:cysteine-type peptidase activity"/>
    <property type="evidence" value="ECO:0007669"/>
    <property type="project" value="UniProtKB-KW"/>
</dbReference>
<dbReference type="EMBL" id="AENT01000019">
    <property type="protein sequence ID" value="EFR42711.1"/>
    <property type="molecule type" value="Genomic_DNA"/>
</dbReference>
<evidence type="ECO:0000313" key="7">
    <source>
        <dbReference type="EMBL" id="EFR42711.1"/>
    </source>
</evidence>
<dbReference type="InterPro" id="IPR007422">
    <property type="entry name" value="Peptidase_Prp"/>
</dbReference>
<dbReference type="eggNOG" id="COG2868">
    <property type="taxonomic scope" value="Bacteria"/>
</dbReference>
<proteinExistence type="inferred from homology"/>
<dbReference type="Proteomes" id="UP000004594">
    <property type="component" value="Unassembled WGS sequence"/>
</dbReference>
<gene>
    <name evidence="7" type="ORF">HMPREF9220_0569</name>
</gene>
<keyword evidence="1" id="KW-0690">Ribosome biogenesis</keyword>
<dbReference type="AlphaFoldDB" id="E4L916"/>
<dbReference type="GO" id="GO:0042254">
    <property type="term" value="P:ribosome biogenesis"/>
    <property type="evidence" value="ECO:0007669"/>
    <property type="project" value="UniProtKB-KW"/>
</dbReference>